<dbReference type="EMBL" id="JAKKPZ010000019">
    <property type="protein sequence ID" value="KAI1712212.1"/>
    <property type="molecule type" value="Genomic_DNA"/>
</dbReference>
<feature type="compositionally biased region" description="Basic and acidic residues" evidence="1">
    <location>
        <begin position="78"/>
        <end position="89"/>
    </location>
</feature>
<name>A0AAD4N1C5_9BILA</name>
<dbReference type="AlphaFoldDB" id="A0AAD4N1C5"/>
<dbReference type="Proteomes" id="UP001201812">
    <property type="component" value="Unassembled WGS sequence"/>
</dbReference>
<evidence type="ECO:0000313" key="3">
    <source>
        <dbReference type="Proteomes" id="UP001201812"/>
    </source>
</evidence>
<feature type="region of interest" description="Disordered" evidence="1">
    <location>
        <begin position="48"/>
        <end position="89"/>
    </location>
</feature>
<feature type="compositionally biased region" description="Basic and acidic residues" evidence="1">
    <location>
        <begin position="48"/>
        <end position="59"/>
    </location>
</feature>
<organism evidence="2 3">
    <name type="scientific">Ditylenchus destructor</name>
    <dbReference type="NCBI Taxonomy" id="166010"/>
    <lineage>
        <taxon>Eukaryota</taxon>
        <taxon>Metazoa</taxon>
        <taxon>Ecdysozoa</taxon>
        <taxon>Nematoda</taxon>
        <taxon>Chromadorea</taxon>
        <taxon>Rhabditida</taxon>
        <taxon>Tylenchina</taxon>
        <taxon>Tylenchomorpha</taxon>
        <taxon>Sphaerularioidea</taxon>
        <taxon>Anguinidae</taxon>
        <taxon>Anguininae</taxon>
        <taxon>Ditylenchus</taxon>
    </lineage>
</organism>
<feature type="compositionally biased region" description="Acidic residues" evidence="1">
    <location>
        <begin position="60"/>
        <end position="77"/>
    </location>
</feature>
<keyword evidence="3" id="KW-1185">Reference proteome</keyword>
<reference evidence="2" key="1">
    <citation type="submission" date="2022-01" db="EMBL/GenBank/DDBJ databases">
        <title>Genome Sequence Resource for Two Populations of Ditylenchus destructor, the Migratory Endoparasitic Phytonematode.</title>
        <authorList>
            <person name="Zhang H."/>
            <person name="Lin R."/>
            <person name="Xie B."/>
        </authorList>
    </citation>
    <scope>NUCLEOTIDE SEQUENCE</scope>
    <source>
        <strain evidence="2">BazhouSP</strain>
    </source>
</reference>
<comment type="caution">
    <text evidence="2">The sequence shown here is derived from an EMBL/GenBank/DDBJ whole genome shotgun (WGS) entry which is preliminary data.</text>
</comment>
<evidence type="ECO:0000256" key="1">
    <source>
        <dbReference type="SAM" id="MobiDB-lite"/>
    </source>
</evidence>
<proteinExistence type="predicted"/>
<protein>
    <submittedName>
        <fullName evidence="2">Uncharacterized protein</fullName>
    </submittedName>
</protein>
<gene>
    <name evidence="2" type="ORF">DdX_09758</name>
</gene>
<accession>A0AAD4N1C5</accession>
<sequence>MALSMEVDVSDVSKKKYSSDIIFDEAMAAKKLALGAGDDTRISFVRGESRITRQARTDNPEEIDIDDVDENETEEEDKEKSKDDQEMGD</sequence>
<evidence type="ECO:0000313" key="2">
    <source>
        <dbReference type="EMBL" id="KAI1712212.1"/>
    </source>
</evidence>